<evidence type="ECO:0000313" key="2">
    <source>
        <dbReference type="Proteomes" id="UP000828941"/>
    </source>
</evidence>
<dbReference type="Proteomes" id="UP000828941">
    <property type="component" value="Chromosome 1"/>
</dbReference>
<gene>
    <name evidence="1" type="ORF">L6164_001115</name>
</gene>
<proteinExistence type="predicted"/>
<protein>
    <submittedName>
        <fullName evidence="1">Uncharacterized protein</fullName>
    </submittedName>
</protein>
<accession>A0ACB9Q8L6</accession>
<sequence length="72" mass="8134">MPNKLIELKYNSLKTNNSDLGLWYVSKLTWGLFKLVPIKGRKAFVLLQLDKVAPLLVDILDSKLQEVSSTST</sequence>
<comment type="caution">
    <text evidence="1">The sequence shown here is derived from an EMBL/GenBank/DDBJ whole genome shotgun (WGS) entry which is preliminary data.</text>
</comment>
<organism evidence="1 2">
    <name type="scientific">Bauhinia variegata</name>
    <name type="common">Purple orchid tree</name>
    <name type="synonym">Phanera variegata</name>
    <dbReference type="NCBI Taxonomy" id="167791"/>
    <lineage>
        <taxon>Eukaryota</taxon>
        <taxon>Viridiplantae</taxon>
        <taxon>Streptophyta</taxon>
        <taxon>Embryophyta</taxon>
        <taxon>Tracheophyta</taxon>
        <taxon>Spermatophyta</taxon>
        <taxon>Magnoliopsida</taxon>
        <taxon>eudicotyledons</taxon>
        <taxon>Gunneridae</taxon>
        <taxon>Pentapetalae</taxon>
        <taxon>rosids</taxon>
        <taxon>fabids</taxon>
        <taxon>Fabales</taxon>
        <taxon>Fabaceae</taxon>
        <taxon>Cercidoideae</taxon>
        <taxon>Cercideae</taxon>
        <taxon>Bauhiniinae</taxon>
        <taxon>Bauhinia</taxon>
    </lineage>
</organism>
<evidence type="ECO:0000313" key="1">
    <source>
        <dbReference type="EMBL" id="KAI4357148.1"/>
    </source>
</evidence>
<reference evidence="1 2" key="1">
    <citation type="journal article" date="2022" name="DNA Res.">
        <title>Chromosomal-level genome assembly of the orchid tree Bauhinia variegata (Leguminosae; Cercidoideae) supports the allotetraploid origin hypothesis of Bauhinia.</title>
        <authorList>
            <person name="Zhong Y."/>
            <person name="Chen Y."/>
            <person name="Zheng D."/>
            <person name="Pang J."/>
            <person name="Liu Y."/>
            <person name="Luo S."/>
            <person name="Meng S."/>
            <person name="Qian L."/>
            <person name="Wei D."/>
            <person name="Dai S."/>
            <person name="Zhou R."/>
        </authorList>
    </citation>
    <scope>NUCLEOTIDE SEQUENCE [LARGE SCALE GENOMIC DNA]</scope>
    <source>
        <strain evidence="1">BV-YZ2020</strain>
    </source>
</reference>
<keyword evidence="2" id="KW-1185">Reference proteome</keyword>
<name>A0ACB9Q8L6_BAUVA</name>
<dbReference type="EMBL" id="CM039426">
    <property type="protein sequence ID" value="KAI4357148.1"/>
    <property type="molecule type" value="Genomic_DNA"/>
</dbReference>